<dbReference type="Gene3D" id="3.30.9.10">
    <property type="entry name" value="D-Amino Acid Oxidase, subunit A, domain 2"/>
    <property type="match status" value="2"/>
</dbReference>
<comment type="caution">
    <text evidence="4">The sequence shown here is derived from an EMBL/GenBank/DDBJ whole genome shotgun (WGS) entry which is preliminary data.</text>
</comment>
<evidence type="ECO:0000313" key="5">
    <source>
        <dbReference type="Proteomes" id="UP000003257"/>
    </source>
</evidence>
<sequence>MLLARPLFKGRAMSTFPITLSSPASYPRTPPRESEVVVIGGGVIGVCTALFLARAGKQVTLLEKGRIAAEQSSRNWGWIRQQGRDPAELPIMVEAAKLWRELAPQLDRDIGLKQTGVTYLASSEAKMQGYADWLPHAAANGIDSRLMDAGEVAAAFPGLSKTYAGALVTPSDMRAEPWAAVPALAALAVKEGVRIIENCAVRKLDLAAGRIAGVVTEAGAIRTAAVVLAGGAWSALFLRAHGVSLPQLSVRESVVATNVLPEVHAGAVAEAGLAFRRRADGGYTLAPGAAPDLYIGPAAFRAFRHYLPQLRDNPFGQRLRASAPKGFPDAWTTPRRWAADSLSPFEAMRILDPAPDHRRLRRVLKQFAALYPELPPITARTSWAGMIDTMPDIVPVVDHCAQIPGLTIGTGMSGHGFGIGPGMGRVLAALVMGNAPGHDLNRFRADRFSDGSPIHPGPAI</sequence>
<dbReference type="SUPFAM" id="SSF51905">
    <property type="entry name" value="FAD/NAD(P)-binding domain"/>
    <property type="match status" value="1"/>
</dbReference>
<dbReference type="Pfam" id="PF01266">
    <property type="entry name" value="DAO"/>
    <property type="match status" value="1"/>
</dbReference>
<organism evidence="4 5">
    <name type="scientific">Sulfitobacter indolifex HEL-45</name>
    <dbReference type="NCBI Taxonomy" id="391624"/>
    <lineage>
        <taxon>Bacteria</taxon>
        <taxon>Pseudomonadati</taxon>
        <taxon>Pseudomonadota</taxon>
        <taxon>Alphaproteobacteria</taxon>
        <taxon>Rhodobacterales</taxon>
        <taxon>Roseobacteraceae</taxon>
        <taxon>Sulfitobacter</taxon>
    </lineage>
</organism>
<evidence type="ECO:0000256" key="1">
    <source>
        <dbReference type="ARBA" id="ARBA00009410"/>
    </source>
</evidence>
<comment type="similarity">
    <text evidence="1">Belongs to the DadA oxidoreductase family.</text>
</comment>
<keyword evidence="5" id="KW-1185">Reference proteome</keyword>
<evidence type="ECO:0000256" key="2">
    <source>
        <dbReference type="ARBA" id="ARBA00023002"/>
    </source>
</evidence>
<accession>A0ABM9X743</accession>
<feature type="domain" description="FAD dependent oxidoreductase" evidence="3">
    <location>
        <begin position="36"/>
        <end position="430"/>
    </location>
</feature>
<name>A0ABM9X743_9RHOB</name>
<keyword evidence="2" id="KW-0560">Oxidoreductase</keyword>
<protein>
    <submittedName>
        <fullName evidence="4">AgaE protein, conversion of agropinic acid to mannopinic acid</fullName>
    </submittedName>
</protein>
<dbReference type="Proteomes" id="UP000003257">
    <property type="component" value="Unassembled WGS sequence"/>
</dbReference>
<dbReference type="Gene3D" id="3.50.50.60">
    <property type="entry name" value="FAD/NAD(P)-binding domain"/>
    <property type="match status" value="2"/>
</dbReference>
<dbReference type="EMBL" id="ABID01000002">
    <property type="protein sequence ID" value="EDQ05329.1"/>
    <property type="molecule type" value="Genomic_DNA"/>
</dbReference>
<reference evidence="4 5" key="1">
    <citation type="submission" date="2007-11" db="EMBL/GenBank/DDBJ databases">
        <authorList>
            <person name="Wagner-Dobler I."/>
            <person name="Ferriera S."/>
            <person name="Johnson J."/>
            <person name="Kravitz S."/>
            <person name="Beeson K."/>
            <person name="Sutton G."/>
            <person name="Rogers Y.-H."/>
            <person name="Friedman R."/>
            <person name="Frazier M."/>
            <person name="Venter J.C."/>
        </authorList>
    </citation>
    <scope>NUCLEOTIDE SEQUENCE [LARGE SCALE GENOMIC DNA]</scope>
    <source>
        <strain evidence="4 5">HEL-45</strain>
    </source>
</reference>
<dbReference type="PANTHER" id="PTHR13847">
    <property type="entry name" value="SARCOSINE DEHYDROGENASE-RELATED"/>
    <property type="match status" value="1"/>
</dbReference>
<dbReference type="PANTHER" id="PTHR13847:SF280">
    <property type="entry name" value="D-AMINO ACID DEHYDROGENASE"/>
    <property type="match status" value="1"/>
</dbReference>
<dbReference type="InterPro" id="IPR006076">
    <property type="entry name" value="FAD-dep_OxRdtase"/>
</dbReference>
<proteinExistence type="inferred from homology"/>
<evidence type="ECO:0000313" key="4">
    <source>
        <dbReference type="EMBL" id="EDQ05329.1"/>
    </source>
</evidence>
<gene>
    <name evidence="4" type="ORF">OIHEL45_11318</name>
</gene>
<dbReference type="InterPro" id="IPR036188">
    <property type="entry name" value="FAD/NAD-bd_sf"/>
</dbReference>
<evidence type="ECO:0000259" key="3">
    <source>
        <dbReference type="Pfam" id="PF01266"/>
    </source>
</evidence>